<dbReference type="EMBL" id="BARV01021803">
    <property type="protein sequence ID" value="GAI27791.1"/>
    <property type="molecule type" value="Genomic_DNA"/>
</dbReference>
<comment type="caution">
    <text evidence="1">The sequence shown here is derived from an EMBL/GenBank/DDBJ whole genome shotgun (WGS) entry which is preliminary data.</text>
</comment>
<feature type="non-terminal residue" evidence="1">
    <location>
        <position position="1"/>
    </location>
</feature>
<organism evidence="1">
    <name type="scientific">marine sediment metagenome</name>
    <dbReference type="NCBI Taxonomy" id="412755"/>
    <lineage>
        <taxon>unclassified sequences</taxon>
        <taxon>metagenomes</taxon>
        <taxon>ecological metagenomes</taxon>
    </lineage>
</organism>
<protein>
    <submittedName>
        <fullName evidence="1">Uncharacterized protein</fullName>
    </submittedName>
</protein>
<accession>X1NC85</accession>
<sequence length="143" mass="16669">LSSFDESSLYDTLNIRDAEVSGRFKVRVKEQWTGSSEAWSSYSSTYYHANAARQIGDRFGKNMLEHIMRDIETDEIILNYIKHANNPVFEPPQVGAETIWDRGFVNSPMFCLNKDGTIYKDDDGYAYMEHTPHHRHPQRHKQL</sequence>
<proteinExistence type="predicted"/>
<dbReference type="AlphaFoldDB" id="X1NC85"/>
<reference evidence="1" key="1">
    <citation type="journal article" date="2014" name="Front. Microbiol.">
        <title>High frequency of phylogenetically diverse reductive dehalogenase-homologous genes in deep subseafloor sedimentary metagenomes.</title>
        <authorList>
            <person name="Kawai M."/>
            <person name="Futagami T."/>
            <person name="Toyoda A."/>
            <person name="Takaki Y."/>
            <person name="Nishi S."/>
            <person name="Hori S."/>
            <person name="Arai W."/>
            <person name="Tsubouchi T."/>
            <person name="Morono Y."/>
            <person name="Uchiyama I."/>
            <person name="Ito T."/>
            <person name="Fujiyama A."/>
            <person name="Inagaki F."/>
            <person name="Takami H."/>
        </authorList>
    </citation>
    <scope>NUCLEOTIDE SEQUENCE</scope>
    <source>
        <strain evidence="1">Expedition CK06-06</strain>
    </source>
</reference>
<name>X1NC85_9ZZZZ</name>
<gene>
    <name evidence="1" type="ORF">S06H3_36048</name>
</gene>
<evidence type="ECO:0000313" key="1">
    <source>
        <dbReference type="EMBL" id="GAI27791.1"/>
    </source>
</evidence>